<evidence type="ECO:0000256" key="4">
    <source>
        <dbReference type="ARBA" id="ARBA00023004"/>
    </source>
</evidence>
<dbReference type="InterPro" id="IPR002401">
    <property type="entry name" value="Cyt_P450_E_grp-I"/>
</dbReference>
<accession>A0AAN6M8W0</accession>
<keyword evidence="8" id="KW-1185">Reference proteome</keyword>
<evidence type="ECO:0000313" key="8">
    <source>
        <dbReference type="Proteomes" id="UP001280581"/>
    </source>
</evidence>
<dbReference type="InterPro" id="IPR001128">
    <property type="entry name" value="Cyt_P450"/>
</dbReference>
<dbReference type="GO" id="GO:0016705">
    <property type="term" value="F:oxidoreductase activity, acting on paired donors, with incorporation or reduction of molecular oxygen"/>
    <property type="evidence" value="ECO:0007669"/>
    <property type="project" value="InterPro"/>
</dbReference>
<name>A0AAN6M8W0_9PLEO</name>
<dbReference type="PANTHER" id="PTHR24303:SF31">
    <property type="entry name" value="CYTOCHROME P450 307A1-RELATED"/>
    <property type="match status" value="1"/>
</dbReference>
<dbReference type="Gene3D" id="1.10.630.10">
    <property type="entry name" value="Cytochrome P450"/>
    <property type="match status" value="1"/>
</dbReference>
<dbReference type="AlphaFoldDB" id="A0AAN6M8W0"/>
<gene>
    <name evidence="7" type="ORF">GRF29_8g3244978</name>
</gene>
<sequence>GHGDAEVVIPNSSVLKDCYKAWASIARLLEKTSEALDATDRDLPRYWICESMAFSSLGRTRYQFPNGDGDVEKYIKGRQNSEIWGRRFGEIYRIWAGATPNIVISRPEHIELVFKDSDKHTKATNADSGYFMSWVLGKCLGLMSGQPWKTLKAAVSPALFHRAATDNLPVTRRQIGEHFRQLERTGNLSRGAIHPVQDMKMIPFFNVAWTIYGNLTPAMVEELTRLAPLREQLFKHVVFGGLTRFSVSQFLPLKANQELKEFKAAWRKFNAAAYEASKEKHQNTLVYSLYTAAEQGKYTIEEIDQTMDEMLYANLDVTTAALSWNLVFLAANPACRERLEKEIRDLYEEEENLYLAKSDTYLAACTLESARLRPVAPFTIPQAPSTERIVDGYRFPAKTNFVVDTWALNVRNHQWAPDNNAYRPERFLGADMSKLRYKYWRYGFGPRQCLGKYTADIVIRAVLLHLVKNYKLSTLEHSEWASDPECWMSHPELLIGCSSMASP</sequence>
<dbReference type="CDD" id="cd20615">
    <property type="entry name" value="CYP_GliC-like"/>
    <property type="match status" value="1"/>
</dbReference>
<proteinExistence type="predicted"/>
<reference evidence="7 8" key="1">
    <citation type="submission" date="2021-02" db="EMBL/GenBank/DDBJ databases">
        <title>Genome assembly of Pseudopithomyces chartarum.</title>
        <authorList>
            <person name="Jauregui R."/>
            <person name="Singh J."/>
            <person name="Voisey C."/>
        </authorList>
    </citation>
    <scope>NUCLEOTIDE SEQUENCE [LARGE SCALE GENOMIC DNA]</scope>
    <source>
        <strain evidence="7 8">AGR01</strain>
    </source>
</reference>
<organism evidence="7 8">
    <name type="scientific">Pseudopithomyces chartarum</name>
    <dbReference type="NCBI Taxonomy" id="1892770"/>
    <lineage>
        <taxon>Eukaryota</taxon>
        <taxon>Fungi</taxon>
        <taxon>Dikarya</taxon>
        <taxon>Ascomycota</taxon>
        <taxon>Pezizomycotina</taxon>
        <taxon>Dothideomycetes</taxon>
        <taxon>Pleosporomycetidae</taxon>
        <taxon>Pleosporales</taxon>
        <taxon>Massarineae</taxon>
        <taxon>Didymosphaeriaceae</taxon>
        <taxon>Pseudopithomyces</taxon>
    </lineage>
</organism>
<keyword evidence="2 6" id="KW-0479">Metal-binding</keyword>
<dbReference type="Pfam" id="PF00067">
    <property type="entry name" value="p450"/>
    <property type="match status" value="1"/>
</dbReference>
<evidence type="ECO:0000256" key="3">
    <source>
        <dbReference type="ARBA" id="ARBA00023002"/>
    </source>
</evidence>
<dbReference type="GO" id="GO:0020037">
    <property type="term" value="F:heme binding"/>
    <property type="evidence" value="ECO:0007669"/>
    <property type="project" value="InterPro"/>
</dbReference>
<keyword evidence="5" id="KW-0503">Monooxygenase</keyword>
<evidence type="ECO:0000256" key="5">
    <source>
        <dbReference type="ARBA" id="ARBA00023033"/>
    </source>
</evidence>
<dbReference type="Proteomes" id="UP001280581">
    <property type="component" value="Unassembled WGS sequence"/>
</dbReference>
<keyword evidence="6" id="KW-0349">Heme</keyword>
<evidence type="ECO:0000256" key="1">
    <source>
        <dbReference type="ARBA" id="ARBA00001971"/>
    </source>
</evidence>
<dbReference type="PANTHER" id="PTHR24303">
    <property type="entry name" value="HEME-BINDING MONOOXYGENASE FAMILY"/>
    <property type="match status" value="1"/>
</dbReference>
<keyword evidence="4 6" id="KW-0408">Iron</keyword>
<evidence type="ECO:0008006" key="9">
    <source>
        <dbReference type="Google" id="ProtNLM"/>
    </source>
</evidence>
<dbReference type="GO" id="GO:0004497">
    <property type="term" value="F:monooxygenase activity"/>
    <property type="evidence" value="ECO:0007669"/>
    <property type="project" value="UniProtKB-KW"/>
</dbReference>
<dbReference type="PRINTS" id="PR00385">
    <property type="entry name" value="P450"/>
</dbReference>
<feature type="binding site" description="axial binding residue" evidence="6">
    <location>
        <position position="449"/>
    </location>
    <ligand>
        <name>heme</name>
        <dbReference type="ChEBI" id="CHEBI:30413"/>
    </ligand>
    <ligandPart>
        <name>Fe</name>
        <dbReference type="ChEBI" id="CHEBI:18248"/>
    </ligandPart>
</feature>
<dbReference type="GO" id="GO:0005506">
    <property type="term" value="F:iron ion binding"/>
    <property type="evidence" value="ECO:0007669"/>
    <property type="project" value="InterPro"/>
</dbReference>
<evidence type="ECO:0000256" key="2">
    <source>
        <dbReference type="ARBA" id="ARBA00022723"/>
    </source>
</evidence>
<dbReference type="PRINTS" id="PR00463">
    <property type="entry name" value="EP450I"/>
</dbReference>
<feature type="non-terminal residue" evidence="7">
    <location>
        <position position="1"/>
    </location>
</feature>
<evidence type="ECO:0000256" key="6">
    <source>
        <dbReference type="PIRSR" id="PIRSR602401-1"/>
    </source>
</evidence>
<dbReference type="SUPFAM" id="SSF48264">
    <property type="entry name" value="Cytochrome P450"/>
    <property type="match status" value="1"/>
</dbReference>
<dbReference type="InterPro" id="IPR036396">
    <property type="entry name" value="Cyt_P450_sf"/>
</dbReference>
<keyword evidence="3" id="KW-0560">Oxidoreductase</keyword>
<comment type="caution">
    <text evidence="7">The sequence shown here is derived from an EMBL/GenBank/DDBJ whole genome shotgun (WGS) entry which is preliminary data.</text>
</comment>
<evidence type="ECO:0000313" key="7">
    <source>
        <dbReference type="EMBL" id="KAK3216416.1"/>
    </source>
</evidence>
<protein>
    <recommendedName>
        <fullName evidence="9">Cytochrome P450 monooxygenase</fullName>
    </recommendedName>
</protein>
<dbReference type="EMBL" id="WVTA01000002">
    <property type="protein sequence ID" value="KAK3216416.1"/>
    <property type="molecule type" value="Genomic_DNA"/>
</dbReference>
<comment type="cofactor">
    <cofactor evidence="1 6">
        <name>heme</name>
        <dbReference type="ChEBI" id="CHEBI:30413"/>
    </cofactor>
</comment>